<dbReference type="PROSITE" id="PS50931">
    <property type="entry name" value="HTH_LYSR"/>
    <property type="match status" value="1"/>
</dbReference>
<evidence type="ECO:0000256" key="4">
    <source>
        <dbReference type="ARBA" id="ARBA00023163"/>
    </source>
</evidence>
<dbReference type="GO" id="GO:0003700">
    <property type="term" value="F:DNA-binding transcription factor activity"/>
    <property type="evidence" value="ECO:0007669"/>
    <property type="project" value="InterPro"/>
</dbReference>
<keyword evidence="3" id="KW-0238">DNA-binding</keyword>
<dbReference type="AlphaFoldDB" id="A0A4Q7NGN8"/>
<protein>
    <submittedName>
        <fullName evidence="6">LysR family transcriptional regulator</fullName>
    </submittedName>
</protein>
<sequence length="305" mass="34315">MVTPMELKDIDLNLLVVFNQMLMERKVSGAAQKLGLTQPAVSNALNRLRKLLGDDLFLRTTRGMEPTPYARQLAEPIAYALGTIQDTLNFRSSFDPASSNRTFTVGMTDIGEIYFLPRLMEAAARIAPGVSINTVRNTTVNLRDEMEAGHVDLAIGLLPQLNAGFFQRRLFTQKYVCMFRRGHELDGRKLTLDAFRKADHVVAVSAGTGHGIVDEFMKKKGVQRKVRLTVPHFVAIGHILRSTDMIATVPERYANECLEPFNLTAVNHPVALPRIGINLFWHAKFHREPSNQWLRGLIFDEFSDP</sequence>
<keyword evidence="2" id="KW-0805">Transcription regulation</keyword>
<evidence type="ECO:0000256" key="1">
    <source>
        <dbReference type="ARBA" id="ARBA00009437"/>
    </source>
</evidence>
<feature type="domain" description="HTH lysR-type" evidence="5">
    <location>
        <begin position="10"/>
        <end position="67"/>
    </location>
</feature>
<keyword evidence="7" id="KW-1185">Reference proteome</keyword>
<comment type="caution">
    <text evidence="6">The sequence shown here is derived from an EMBL/GenBank/DDBJ whole genome shotgun (WGS) entry which is preliminary data.</text>
</comment>
<evidence type="ECO:0000313" key="6">
    <source>
        <dbReference type="EMBL" id="RZS84095.1"/>
    </source>
</evidence>
<gene>
    <name evidence="6" type="ORF">EV675_0097</name>
</gene>
<dbReference type="InterPro" id="IPR036390">
    <property type="entry name" value="WH_DNA-bd_sf"/>
</dbReference>
<comment type="similarity">
    <text evidence="1">Belongs to the LysR transcriptional regulatory family.</text>
</comment>
<dbReference type="Proteomes" id="UP000292445">
    <property type="component" value="Unassembled WGS sequence"/>
</dbReference>
<dbReference type="EMBL" id="SGXC01000001">
    <property type="protein sequence ID" value="RZS84095.1"/>
    <property type="molecule type" value="Genomic_DNA"/>
</dbReference>
<dbReference type="Pfam" id="PF00126">
    <property type="entry name" value="HTH_1"/>
    <property type="match status" value="1"/>
</dbReference>
<dbReference type="PRINTS" id="PR00039">
    <property type="entry name" value="HTHLYSR"/>
</dbReference>
<dbReference type="SUPFAM" id="SSF46785">
    <property type="entry name" value="Winged helix' DNA-binding domain"/>
    <property type="match status" value="1"/>
</dbReference>
<dbReference type="InterPro" id="IPR036388">
    <property type="entry name" value="WH-like_DNA-bd_sf"/>
</dbReference>
<dbReference type="Gene3D" id="3.40.190.10">
    <property type="entry name" value="Periplasmic binding protein-like II"/>
    <property type="match status" value="2"/>
</dbReference>
<proteinExistence type="inferred from homology"/>
<dbReference type="Gene3D" id="1.10.10.10">
    <property type="entry name" value="Winged helix-like DNA-binding domain superfamily/Winged helix DNA-binding domain"/>
    <property type="match status" value="1"/>
</dbReference>
<dbReference type="SUPFAM" id="SSF53850">
    <property type="entry name" value="Periplasmic binding protein-like II"/>
    <property type="match status" value="1"/>
</dbReference>
<dbReference type="InterPro" id="IPR005119">
    <property type="entry name" value="LysR_subst-bd"/>
</dbReference>
<evidence type="ECO:0000259" key="5">
    <source>
        <dbReference type="PROSITE" id="PS50931"/>
    </source>
</evidence>
<dbReference type="PANTHER" id="PTHR30118">
    <property type="entry name" value="HTH-TYPE TRANSCRIPTIONAL REGULATOR LEUO-RELATED"/>
    <property type="match status" value="1"/>
</dbReference>
<dbReference type="Pfam" id="PF03466">
    <property type="entry name" value="LysR_substrate"/>
    <property type="match status" value="1"/>
</dbReference>
<reference evidence="6 7" key="1">
    <citation type="submission" date="2019-02" db="EMBL/GenBank/DDBJ databases">
        <title>Genomic Encyclopedia of Type Strains, Phase IV (KMG-IV): sequencing the most valuable type-strain genomes for metagenomic binning, comparative biology and taxonomic classification.</title>
        <authorList>
            <person name="Goeker M."/>
        </authorList>
    </citation>
    <scope>NUCLEOTIDE SEQUENCE [LARGE SCALE GENOMIC DNA]</scope>
    <source>
        <strain evidence="6 7">K24</strain>
    </source>
</reference>
<organism evidence="6 7">
    <name type="scientific">Pigmentiphaga kullae</name>
    <dbReference type="NCBI Taxonomy" id="151784"/>
    <lineage>
        <taxon>Bacteria</taxon>
        <taxon>Pseudomonadati</taxon>
        <taxon>Pseudomonadota</taxon>
        <taxon>Betaproteobacteria</taxon>
        <taxon>Burkholderiales</taxon>
        <taxon>Alcaligenaceae</taxon>
        <taxon>Pigmentiphaga</taxon>
    </lineage>
</organism>
<accession>A0A4Q7NGN8</accession>
<dbReference type="PANTHER" id="PTHR30118:SF15">
    <property type="entry name" value="TRANSCRIPTIONAL REGULATORY PROTEIN"/>
    <property type="match status" value="1"/>
</dbReference>
<name>A0A4Q7NGN8_9BURK</name>
<dbReference type="InterPro" id="IPR000847">
    <property type="entry name" value="LysR_HTH_N"/>
</dbReference>
<keyword evidence="4" id="KW-0804">Transcription</keyword>
<evidence type="ECO:0000256" key="3">
    <source>
        <dbReference type="ARBA" id="ARBA00023125"/>
    </source>
</evidence>
<dbReference type="CDD" id="cd08459">
    <property type="entry name" value="PBP2_DntR_NahR_LinR_like"/>
    <property type="match status" value="1"/>
</dbReference>
<evidence type="ECO:0000256" key="2">
    <source>
        <dbReference type="ARBA" id="ARBA00023015"/>
    </source>
</evidence>
<dbReference type="GO" id="GO:0003677">
    <property type="term" value="F:DNA binding"/>
    <property type="evidence" value="ECO:0007669"/>
    <property type="project" value="UniProtKB-KW"/>
</dbReference>
<evidence type="ECO:0000313" key="7">
    <source>
        <dbReference type="Proteomes" id="UP000292445"/>
    </source>
</evidence>
<dbReference type="InterPro" id="IPR050389">
    <property type="entry name" value="LysR-type_TF"/>
</dbReference>